<dbReference type="Gene3D" id="2.60.120.1440">
    <property type="match status" value="1"/>
</dbReference>
<dbReference type="EMBL" id="FOQO01000008">
    <property type="protein sequence ID" value="SFJ24288.1"/>
    <property type="molecule type" value="Genomic_DNA"/>
</dbReference>
<evidence type="ECO:0000313" key="4">
    <source>
        <dbReference type="EMBL" id="SFJ24288.1"/>
    </source>
</evidence>
<gene>
    <name evidence="4" type="ORF">SAMN05444682_108141</name>
</gene>
<dbReference type="InterPro" id="IPR032508">
    <property type="entry name" value="FecR_C"/>
</dbReference>
<reference evidence="4 5" key="1">
    <citation type="submission" date="2016-10" db="EMBL/GenBank/DDBJ databases">
        <authorList>
            <person name="de Groot N.N."/>
        </authorList>
    </citation>
    <scope>NUCLEOTIDE SEQUENCE [LARGE SCALE GENOMIC DNA]</scope>
    <source>
        <strain evidence="4 5">RK1</strain>
    </source>
</reference>
<dbReference type="STRING" id="1477437.SAMN05444682_108141"/>
<keyword evidence="1" id="KW-0812">Transmembrane</keyword>
<dbReference type="PANTHER" id="PTHR30273">
    <property type="entry name" value="PERIPLASMIC SIGNAL SENSOR AND SIGMA FACTOR ACTIVATOR FECR-RELATED"/>
    <property type="match status" value="1"/>
</dbReference>
<feature type="domain" description="FecR protein" evidence="2">
    <location>
        <begin position="187"/>
        <end position="295"/>
    </location>
</feature>
<dbReference type="InterPro" id="IPR006860">
    <property type="entry name" value="FecR"/>
</dbReference>
<dbReference type="Gene3D" id="3.55.50.30">
    <property type="match status" value="1"/>
</dbReference>
<dbReference type="AlphaFoldDB" id="A0A1I3PRQ2"/>
<protein>
    <submittedName>
        <fullName evidence="4">FecR family protein</fullName>
    </submittedName>
</protein>
<dbReference type="InterPro" id="IPR012373">
    <property type="entry name" value="Ferrdict_sens_TM"/>
</dbReference>
<sequence>MPKQRHYIAYLIAQSLRQALSSEEQAALNAWLDERPENRAFFDTLEDTENLRQKLQVFHEVDRKRLWEITQAKMADRGMVKDPSIRKLRFLLPYAAAVILIALIGTWVYSLVGDQQTMESDRASLLSHADIPPGGSRATLTLADGQTIDLSEAQTGIIVGDGITYLDGNSVLGDQVNEGTREHSLMLTTPKGGTYQVTLPDGTKVWLNAASTLKYPSRFAGNERVVELNGEAYFDVTPVRKAANSQIRKSANSQRIPFKVVSNGQTVEVLGTQFNIEAYGGDSEIKTTLVKGAVRIVPETASQPAVTLSPGQQSRLAGESIVVNDVDIEPYVAWKLNMFHFKHTPFAEMMHQIERWYDVDVVYNSQIPQETFSGRMKRNVSLLGVLKLLKASEIKFRIEGRQLIID</sequence>
<keyword evidence="1" id="KW-1133">Transmembrane helix</keyword>
<name>A0A1I3PRQ2_9SPHI</name>
<feature type="transmembrane region" description="Helical" evidence="1">
    <location>
        <begin position="91"/>
        <end position="112"/>
    </location>
</feature>
<keyword evidence="5" id="KW-1185">Reference proteome</keyword>
<dbReference type="OrthoDB" id="649666at2"/>
<feature type="domain" description="Protein FecR C-terminal" evidence="3">
    <location>
        <begin position="339"/>
        <end position="405"/>
    </location>
</feature>
<proteinExistence type="predicted"/>
<dbReference type="RefSeq" id="WP_104443723.1">
    <property type="nucleotide sequence ID" value="NZ_FOQO01000008.1"/>
</dbReference>
<evidence type="ECO:0000259" key="3">
    <source>
        <dbReference type="Pfam" id="PF16344"/>
    </source>
</evidence>
<dbReference type="Proteomes" id="UP000198670">
    <property type="component" value="Unassembled WGS sequence"/>
</dbReference>
<evidence type="ECO:0000313" key="5">
    <source>
        <dbReference type="Proteomes" id="UP000198670"/>
    </source>
</evidence>
<accession>A0A1I3PRQ2</accession>
<dbReference type="PANTHER" id="PTHR30273:SF2">
    <property type="entry name" value="PROTEIN FECR"/>
    <property type="match status" value="1"/>
</dbReference>
<keyword evidence="1" id="KW-0472">Membrane</keyword>
<evidence type="ECO:0000259" key="2">
    <source>
        <dbReference type="Pfam" id="PF04773"/>
    </source>
</evidence>
<dbReference type="GO" id="GO:0016989">
    <property type="term" value="F:sigma factor antagonist activity"/>
    <property type="evidence" value="ECO:0007669"/>
    <property type="project" value="TreeGrafter"/>
</dbReference>
<organism evidence="4 5">
    <name type="scientific">Parapedobacter indicus</name>
    <dbReference type="NCBI Taxonomy" id="1477437"/>
    <lineage>
        <taxon>Bacteria</taxon>
        <taxon>Pseudomonadati</taxon>
        <taxon>Bacteroidota</taxon>
        <taxon>Sphingobacteriia</taxon>
        <taxon>Sphingobacteriales</taxon>
        <taxon>Sphingobacteriaceae</taxon>
        <taxon>Parapedobacter</taxon>
    </lineage>
</organism>
<dbReference type="Pfam" id="PF16344">
    <property type="entry name" value="FecR_C"/>
    <property type="match status" value="1"/>
</dbReference>
<evidence type="ECO:0000256" key="1">
    <source>
        <dbReference type="SAM" id="Phobius"/>
    </source>
</evidence>
<dbReference type="Pfam" id="PF04773">
    <property type="entry name" value="FecR"/>
    <property type="match status" value="1"/>
</dbReference>